<dbReference type="EMBL" id="LVKB01000002">
    <property type="protein sequence ID" value="ORD98058.1"/>
    <property type="molecule type" value="Genomic_DNA"/>
</dbReference>
<dbReference type="Proteomes" id="UP000192356">
    <property type="component" value="Unassembled WGS sequence"/>
</dbReference>
<dbReference type="InterPro" id="IPR000504">
    <property type="entry name" value="RRM_dom"/>
</dbReference>
<gene>
    <name evidence="4" type="ORF">HERIO_72</name>
</gene>
<feature type="compositionally biased region" description="Basic and acidic residues" evidence="2">
    <location>
        <begin position="1"/>
        <end position="25"/>
    </location>
</feature>
<evidence type="ECO:0000256" key="2">
    <source>
        <dbReference type="SAM" id="MobiDB-lite"/>
    </source>
</evidence>
<dbReference type="SUPFAM" id="SSF54928">
    <property type="entry name" value="RNA-binding domain, RBD"/>
    <property type="match status" value="1"/>
</dbReference>
<protein>
    <recommendedName>
        <fullName evidence="3">RRM domain-containing protein</fullName>
    </recommendedName>
</protein>
<evidence type="ECO:0000313" key="4">
    <source>
        <dbReference type="EMBL" id="ORD98058.1"/>
    </source>
</evidence>
<feature type="compositionally biased region" description="Basic and acidic residues" evidence="2">
    <location>
        <begin position="37"/>
        <end position="138"/>
    </location>
</feature>
<dbReference type="InterPro" id="IPR012677">
    <property type="entry name" value="Nucleotide-bd_a/b_plait_sf"/>
</dbReference>
<dbReference type="SMART" id="SM00360">
    <property type="entry name" value="RRM"/>
    <property type="match status" value="1"/>
</dbReference>
<proteinExistence type="predicted"/>
<comment type="caution">
    <text evidence="4">The sequence shown here is derived from an EMBL/GenBank/DDBJ whole genome shotgun (WGS) entry which is preliminary data.</text>
</comment>
<reference evidence="4 5" key="1">
    <citation type="journal article" date="2017" name="Environ. Microbiol.">
        <title>Decay of the glycolytic pathway and adaptation to intranuclear parasitism within Enterocytozoonidae microsporidia.</title>
        <authorList>
            <person name="Wiredu Boakye D."/>
            <person name="Jaroenlak P."/>
            <person name="Prachumwat A."/>
            <person name="Williams T.A."/>
            <person name="Bateman K.S."/>
            <person name="Itsathitphaisarn O."/>
            <person name="Sritunyalucksana K."/>
            <person name="Paszkiewicz K.H."/>
            <person name="Moore K.A."/>
            <person name="Stentiford G.D."/>
            <person name="Williams B.A."/>
        </authorList>
    </citation>
    <scope>NUCLEOTIDE SEQUENCE [LARGE SCALE GENOMIC DNA]</scope>
    <source>
        <strain evidence="4 5">GB1</strain>
    </source>
</reference>
<sequence>MVPKKKVESKVNEWENIDMDKKEESNDVFVSQADNKPLSETRSESRDFKGGYDRKDNYRNDRSGSYGDRRDNFDVSKSGYRNDRGDYYGRRDDEGRGGYRNNRSDSYDNRRSNFDKRDDYGRRDNFDNGRSGYRDTRRDNFRTDRREDYERIGGFHDERRDNYGRRDDERRSYFRDDRRGDNGSRFDRRNDDFNDRQQSSRDYRRDDRYGRRESNPPSEGLIVFGLPQSMSHNDFEDFVRDSLSTSQFTYQVKVVQDRNTGECKGFGFVTLQTVEEAVETKRIIEEIGSYKGSSLRLDFSRNDNRRR</sequence>
<organism evidence="4 5">
    <name type="scientific">Hepatospora eriocheir</name>
    <dbReference type="NCBI Taxonomy" id="1081669"/>
    <lineage>
        <taxon>Eukaryota</taxon>
        <taxon>Fungi</taxon>
        <taxon>Fungi incertae sedis</taxon>
        <taxon>Microsporidia</taxon>
        <taxon>Hepatosporidae</taxon>
        <taxon>Hepatospora</taxon>
    </lineage>
</organism>
<evidence type="ECO:0000256" key="1">
    <source>
        <dbReference type="PROSITE-ProRule" id="PRU00176"/>
    </source>
</evidence>
<keyword evidence="5" id="KW-1185">Reference proteome</keyword>
<keyword evidence="1" id="KW-0694">RNA-binding</keyword>
<accession>A0A1X0QE42</accession>
<evidence type="ECO:0000259" key="3">
    <source>
        <dbReference type="PROSITE" id="PS50102"/>
    </source>
</evidence>
<evidence type="ECO:0000313" key="5">
    <source>
        <dbReference type="Proteomes" id="UP000192356"/>
    </source>
</evidence>
<dbReference type="Gene3D" id="3.30.70.330">
    <property type="match status" value="1"/>
</dbReference>
<dbReference type="GO" id="GO:0003723">
    <property type="term" value="F:RNA binding"/>
    <property type="evidence" value="ECO:0007669"/>
    <property type="project" value="UniProtKB-UniRule"/>
</dbReference>
<feature type="compositionally biased region" description="Basic and acidic residues" evidence="2">
    <location>
        <begin position="174"/>
        <end position="214"/>
    </location>
</feature>
<dbReference type="AlphaFoldDB" id="A0A1X0QE42"/>
<dbReference type="InterPro" id="IPR035979">
    <property type="entry name" value="RBD_domain_sf"/>
</dbReference>
<feature type="region of interest" description="Disordered" evidence="2">
    <location>
        <begin position="1"/>
        <end position="138"/>
    </location>
</feature>
<name>A0A1X0QE42_9MICR</name>
<feature type="domain" description="RRM" evidence="3">
    <location>
        <begin position="219"/>
        <end position="302"/>
    </location>
</feature>
<dbReference type="VEuPathDB" id="MicrosporidiaDB:HERIO_72"/>
<feature type="region of interest" description="Disordered" evidence="2">
    <location>
        <begin position="174"/>
        <end position="219"/>
    </location>
</feature>
<dbReference type="OrthoDB" id="439808at2759"/>
<dbReference type="PROSITE" id="PS50102">
    <property type="entry name" value="RRM"/>
    <property type="match status" value="1"/>
</dbReference>